<dbReference type="PANTHER" id="PTHR41313:SF1">
    <property type="entry name" value="DNA METHYLASE ADENINE-SPECIFIC DOMAIN-CONTAINING PROTEIN"/>
    <property type="match status" value="1"/>
</dbReference>
<dbReference type="GO" id="GO:0008170">
    <property type="term" value="F:N-methyltransferase activity"/>
    <property type="evidence" value="ECO:0007669"/>
    <property type="project" value="InterPro"/>
</dbReference>
<evidence type="ECO:0000259" key="1">
    <source>
        <dbReference type="Pfam" id="PF02384"/>
    </source>
</evidence>
<dbReference type="CDD" id="cd02440">
    <property type="entry name" value="AdoMet_MTases"/>
    <property type="match status" value="1"/>
</dbReference>
<keyword evidence="2" id="KW-0808">Transferase</keyword>
<dbReference type="PANTHER" id="PTHR41313">
    <property type="entry name" value="ADENINE-SPECIFIC METHYLTRANSFERASE"/>
    <property type="match status" value="1"/>
</dbReference>
<name>A0A8J7GCN9_9BACL</name>
<dbReference type="RefSeq" id="WP_194563204.1">
    <property type="nucleotide sequence ID" value="NZ_JADKPV010000005.1"/>
</dbReference>
<sequence>MSTVETLFHQLDEESDEKEGVAYLEHLLTRLEQLNDAEKIGTKEERRKAVQLALIKGMKQSTQSHHQMTPDALGMLMSYFVEKWTEQKKELVIADLAVGTSNLLLTVMNHLQHKIMQGYGVEIDDLLLRIGAAASDLIEQPITYYCQDSLRPLYIDPVDVIVSDLPVGYYPDDENGLNYRLMPAEGHAYAHHLFIEQTLNYLKEDGVAVLLVPNHLFSSEQSDLLYPFFKKEGTISALFQLPATLFKDANQGKSVLVIEKKKQKKEVLLATVPDLSDANAMARFFAKVHESTKRL</sequence>
<comment type="caution">
    <text evidence="2">The sequence shown here is derived from an EMBL/GenBank/DDBJ whole genome shotgun (WGS) entry which is preliminary data.</text>
</comment>
<dbReference type="InterPro" id="IPR003356">
    <property type="entry name" value="DNA_methylase_A-5"/>
</dbReference>
<dbReference type="GO" id="GO:0032259">
    <property type="term" value="P:methylation"/>
    <property type="evidence" value="ECO:0007669"/>
    <property type="project" value="UniProtKB-KW"/>
</dbReference>
<keyword evidence="3" id="KW-1185">Reference proteome</keyword>
<reference evidence="2" key="1">
    <citation type="submission" date="2020-11" db="EMBL/GenBank/DDBJ databases">
        <title>Multidrug resistant novel bacterium Savagea serpentis sp. nov., isolated from the scats of a vine snake (Ahaetulla nasuta).</title>
        <authorList>
            <person name="Venkata Ramana V."/>
            <person name="Vikas Patil S."/>
            <person name="Yogita Lugani V."/>
        </authorList>
    </citation>
    <scope>NUCLEOTIDE SEQUENCE</scope>
    <source>
        <strain evidence="2">SN6</strain>
    </source>
</reference>
<dbReference type="Gene3D" id="3.40.50.150">
    <property type="entry name" value="Vaccinia Virus protein VP39"/>
    <property type="match status" value="1"/>
</dbReference>
<gene>
    <name evidence="2" type="ORF">IRY55_10120</name>
</gene>
<feature type="domain" description="DNA methylase adenine-specific" evidence="1">
    <location>
        <begin position="68"/>
        <end position="270"/>
    </location>
</feature>
<protein>
    <submittedName>
        <fullName evidence="2">Class I SAM-dependent methyltransferase</fullName>
    </submittedName>
</protein>
<dbReference type="Proteomes" id="UP000622653">
    <property type="component" value="Unassembled WGS sequence"/>
</dbReference>
<proteinExistence type="predicted"/>
<dbReference type="InterPro" id="IPR052933">
    <property type="entry name" value="DNA_Protect_Modify"/>
</dbReference>
<evidence type="ECO:0000313" key="2">
    <source>
        <dbReference type="EMBL" id="MBF4501720.1"/>
    </source>
</evidence>
<keyword evidence="2" id="KW-0489">Methyltransferase</keyword>
<dbReference type="SUPFAM" id="SSF53335">
    <property type="entry name" value="S-adenosyl-L-methionine-dependent methyltransferases"/>
    <property type="match status" value="1"/>
</dbReference>
<accession>A0A8J7GCN9</accession>
<dbReference type="AlphaFoldDB" id="A0A8J7GCN9"/>
<organism evidence="2 3">
    <name type="scientific">Savagea serpentis</name>
    <dbReference type="NCBI Taxonomy" id="2785297"/>
    <lineage>
        <taxon>Bacteria</taxon>
        <taxon>Bacillati</taxon>
        <taxon>Bacillota</taxon>
        <taxon>Bacilli</taxon>
        <taxon>Bacillales</taxon>
        <taxon>Caryophanaceae</taxon>
        <taxon>Savagea</taxon>
    </lineage>
</organism>
<dbReference type="Pfam" id="PF02384">
    <property type="entry name" value="N6_Mtase"/>
    <property type="match status" value="1"/>
</dbReference>
<dbReference type="EMBL" id="JADKPV010000005">
    <property type="protein sequence ID" value="MBF4501720.1"/>
    <property type="molecule type" value="Genomic_DNA"/>
</dbReference>
<dbReference type="InterPro" id="IPR029063">
    <property type="entry name" value="SAM-dependent_MTases_sf"/>
</dbReference>
<dbReference type="GO" id="GO:0003677">
    <property type="term" value="F:DNA binding"/>
    <property type="evidence" value="ECO:0007669"/>
    <property type="project" value="InterPro"/>
</dbReference>
<evidence type="ECO:0000313" key="3">
    <source>
        <dbReference type="Proteomes" id="UP000622653"/>
    </source>
</evidence>